<dbReference type="InterPro" id="IPR001623">
    <property type="entry name" value="DnaJ_domain"/>
</dbReference>
<evidence type="ECO:0000256" key="2">
    <source>
        <dbReference type="SAM" id="Phobius"/>
    </source>
</evidence>
<dbReference type="CDD" id="cd06257">
    <property type="entry name" value="DnaJ"/>
    <property type="match status" value="1"/>
</dbReference>
<dbReference type="VEuPathDB" id="FungiDB:PV09_05870"/>
<dbReference type="InterPro" id="IPR036869">
    <property type="entry name" value="J_dom_sf"/>
</dbReference>
<dbReference type="RefSeq" id="XP_016212681.1">
    <property type="nucleotide sequence ID" value="XM_016359432.1"/>
</dbReference>
<dbReference type="Gene3D" id="1.10.287.110">
    <property type="entry name" value="DnaJ domain"/>
    <property type="match status" value="1"/>
</dbReference>
<gene>
    <name evidence="4" type="ORF">PV09_05870</name>
</gene>
<dbReference type="HOGENOM" id="CLU_063296_0_0_1"/>
<accession>A0A0D1YQC2</accession>
<dbReference type="STRING" id="253628.A0A0D1YQC2"/>
<evidence type="ECO:0000259" key="3">
    <source>
        <dbReference type="PROSITE" id="PS50076"/>
    </source>
</evidence>
<evidence type="ECO:0000256" key="1">
    <source>
        <dbReference type="SAM" id="MobiDB-lite"/>
    </source>
</evidence>
<dbReference type="SUPFAM" id="SSF46565">
    <property type="entry name" value="Chaperone J-domain"/>
    <property type="match status" value="1"/>
</dbReference>
<dbReference type="PROSITE" id="PS50076">
    <property type="entry name" value="DNAJ_2"/>
    <property type="match status" value="1"/>
</dbReference>
<protein>
    <recommendedName>
        <fullName evidence="3">J domain-containing protein</fullName>
    </recommendedName>
</protein>
<dbReference type="OrthoDB" id="445556at2759"/>
<keyword evidence="2" id="KW-1133">Transmembrane helix</keyword>
<evidence type="ECO:0000313" key="4">
    <source>
        <dbReference type="EMBL" id="KIW02812.1"/>
    </source>
</evidence>
<dbReference type="AlphaFoldDB" id="A0A0D1YQC2"/>
<organism evidence="4 5">
    <name type="scientific">Verruconis gallopava</name>
    <dbReference type="NCBI Taxonomy" id="253628"/>
    <lineage>
        <taxon>Eukaryota</taxon>
        <taxon>Fungi</taxon>
        <taxon>Dikarya</taxon>
        <taxon>Ascomycota</taxon>
        <taxon>Pezizomycotina</taxon>
        <taxon>Dothideomycetes</taxon>
        <taxon>Pleosporomycetidae</taxon>
        <taxon>Venturiales</taxon>
        <taxon>Sympoventuriaceae</taxon>
        <taxon>Verruconis</taxon>
    </lineage>
</organism>
<reference evidence="4 5" key="1">
    <citation type="submission" date="2015-01" db="EMBL/GenBank/DDBJ databases">
        <title>The Genome Sequence of Ochroconis gallopava CBS43764.</title>
        <authorList>
            <consortium name="The Broad Institute Genomics Platform"/>
            <person name="Cuomo C."/>
            <person name="de Hoog S."/>
            <person name="Gorbushina A."/>
            <person name="Stielow B."/>
            <person name="Teixiera M."/>
            <person name="Abouelleil A."/>
            <person name="Chapman S.B."/>
            <person name="Priest M."/>
            <person name="Young S.K."/>
            <person name="Wortman J."/>
            <person name="Nusbaum C."/>
            <person name="Birren B."/>
        </authorList>
    </citation>
    <scope>NUCLEOTIDE SEQUENCE [LARGE SCALE GENOMIC DNA]</scope>
    <source>
        <strain evidence="4 5">CBS 43764</strain>
    </source>
</reference>
<keyword evidence="5" id="KW-1185">Reference proteome</keyword>
<feature type="compositionally biased region" description="Polar residues" evidence="1">
    <location>
        <begin position="32"/>
        <end position="61"/>
    </location>
</feature>
<proteinExistence type="predicted"/>
<evidence type="ECO:0000313" key="5">
    <source>
        <dbReference type="Proteomes" id="UP000053259"/>
    </source>
</evidence>
<keyword evidence="2" id="KW-0472">Membrane</keyword>
<keyword evidence="2" id="KW-0812">Transmembrane</keyword>
<feature type="region of interest" description="Disordered" evidence="1">
    <location>
        <begin position="32"/>
        <end position="66"/>
    </location>
</feature>
<name>A0A0D1YQC2_9PEZI</name>
<dbReference type="Proteomes" id="UP000053259">
    <property type="component" value="Unassembled WGS sequence"/>
</dbReference>
<sequence>MSIKKSALLIPSCASACSQYSLSSSQHSVCTRAQPSQRRYATHRNTPSQAHDGNDASSRSTDPYFWPTAKPPRTVPTPYEIFQIDPKAQYVKSARFYELVKVYHPDRHNHHVSSPAASIPESVRLERYRLVISAHALLSDKEKRRAYDLYGAGWAGAKSLFPPPDFNMSREARDACMHNATWEDWENWYDKFNPPKPGDPPRKPQAPIFLSNTAFISLVGLLAALAGVGQATRAHESSKNYVYMIDEASKRAKSEINSIHSAKQGLNREQRIDYFLRDRDPDAFADEGLRKLALNPDLAANVQTGPGEDLRRRYR</sequence>
<dbReference type="GeneID" id="27313843"/>
<dbReference type="EMBL" id="KN847547">
    <property type="protein sequence ID" value="KIW02812.1"/>
    <property type="molecule type" value="Genomic_DNA"/>
</dbReference>
<dbReference type="InParanoid" id="A0A0D1YQC2"/>
<feature type="domain" description="J" evidence="3">
    <location>
        <begin position="77"/>
        <end position="151"/>
    </location>
</feature>
<feature type="transmembrane region" description="Helical" evidence="2">
    <location>
        <begin position="209"/>
        <end position="229"/>
    </location>
</feature>